<dbReference type="Gene3D" id="2.40.10.10">
    <property type="entry name" value="Trypsin-like serine proteases"/>
    <property type="match status" value="1"/>
</dbReference>
<keyword evidence="3" id="KW-1185">Reference proteome</keyword>
<dbReference type="RefSeq" id="WP_386723407.1">
    <property type="nucleotide sequence ID" value="NZ_JBHRSZ010000009.1"/>
</dbReference>
<comment type="caution">
    <text evidence="2">The sequence shown here is derived from an EMBL/GenBank/DDBJ whole genome shotgun (WGS) entry which is preliminary data.</text>
</comment>
<dbReference type="SUPFAM" id="SSF50494">
    <property type="entry name" value="Trypsin-like serine proteases"/>
    <property type="match status" value="1"/>
</dbReference>
<name>A0ABV7HP99_9GAMM</name>
<dbReference type="Proteomes" id="UP001595476">
    <property type="component" value="Unassembled WGS sequence"/>
</dbReference>
<gene>
    <name evidence="2" type="ORF">ACFOEK_20780</name>
</gene>
<proteinExistence type="predicted"/>
<dbReference type="InterPro" id="IPR009003">
    <property type="entry name" value="Peptidase_S1_PA"/>
</dbReference>
<evidence type="ECO:0000313" key="2">
    <source>
        <dbReference type="EMBL" id="MFC3153487.1"/>
    </source>
</evidence>
<dbReference type="Pfam" id="PF13365">
    <property type="entry name" value="Trypsin_2"/>
    <property type="match status" value="1"/>
</dbReference>
<organism evidence="2 3">
    <name type="scientific">Litoribrevibacter euphylliae</name>
    <dbReference type="NCBI Taxonomy" id="1834034"/>
    <lineage>
        <taxon>Bacteria</taxon>
        <taxon>Pseudomonadati</taxon>
        <taxon>Pseudomonadota</taxon>
        <taxon>Gammaproteobacteria</taxon>
        <taxon>Oceanospirillales</taxon>
        <taxon>Oceanospirillaceae</taxon>
        <taxon>Litoribrevibacter</taxon>
    </lineage>
</organism>
<feature type="region of interest" description="Disordered" evidence="1">
    <location>
        <begin position="1"/>
        <end position="38"/>
    </location>
</feature>
<evidence type="ECO:0000256" key="1">
    <source>
        <dbReference type="SAM" id="MobiDB-lite"/>
    </source>
</evidence>
<reference evidence="3" key="1">
    <citation type="journal article" date="2019" name="Int. J. Syst. Evol. Microbiol.">
        <title>The Global Catalogue of Microorganisms (GCM) 10K type strain sequencing project: providing services to taxonomists for standard genome sequencing and annotation.</title>
        <authorList>
            <consortium name="The Broad Institute Genomics Platform"/>
            <consortium name="The Broad Institute Genome Sequencing Center for Infectious Disease"/>
            <person name="Wu L."/>
            <person name="Ma J."/>
        </authorList>
    </citation>
    <scope>NUCLEOTIDE SEQUENCE [LARGE SCALE GENOMIC DNA]</scope>
    <source>
        <strain evidence="3">KCTC 52438</strain>
    </source>
</reference>
<feature type="compositionally biased region" description="Basic residues" evidence="1">
    <location>
        <begin position="8"/>
        <end position="31"/>
    </location>
</feature>
<evidence type="ECO:0000313" key="3">
    <source>
        <dbReference type="Proteomes" id="UP001595476"/>
    </source>
</evidence>
<protein>
    <submittedName>
        <fullName evidence="2">Trypsin-like peptidase domain-containing protein</fullName>
    </submittedName>
</protein>
<dbReference type="EMBL" id="JBHRSZ010000009">
    <property type="protein sequence ID" value="MFC3153487.1"/>
    <property type="molecule type" value="Genomic_DNA"/>
</dbReference>
<accession>A0ABV7HP99</accession>
<dbReference type="InterPro" id="IPR043504">
    <property type="entry name" value="Peptidase_S1_PA_chymotrypsin"/>
</dbReference>
<sequence length="363" mass="41257">MSSDKAKITKRKIKNVKARRDVKRARARKMRNKNDSSYDSSLQKWKKAVVHLECATDSEHFYDRKKRMDELRQSLDSGEITHEDFAKEISGRSRDLRYHGTALFIIHNDRRYLLTARHVLFDQVSSDRELREEQERASEWPEHSREFILQRANEAALNNVFNIIFRVPSIDEVQSDGIDCNREFLMNLGAGTTSGAPYTFSNPDLDLALVSLDQRDKRFADQLIELGYKPIQSSLIADAPISEGSEVFTVGFPSATAVLGQVSQHPASAHWSSSHFSLPVFSWGKVSMLHENLPFYWCDMSIYPGNSGGPIIEDGKLVGIVSAQATLPIDDAPQVRTRIPFGKIIKTSFVKELLEIQEQKDRN</sequence>